<evidence type="ECO:0000313" key="1">
    <source>
        <dbReference type="EMBL" id="WEL20078.1"/>
    </source>
</evidence>
<proteinExistence type="predicted"/>
<dbReference type="Proteomes" id="UP001218034">
    <property type="component" value="Chromosome"/>
</dbReference>
<reference evidence="1 2" key="1">
    <citation type="submission" date="2022-09" db="EMBL/GenBank/DDBJ databases">
        <title>Xylan utilization by haloarchaea-nanohaloarchaea associations.</title>
        <authorList>
            <person name="Yakimov M."/>
        </authorList>
    </citation>
    <scope>NUCLEOTIDE SEQUENCE [LARGE SCALE GENOMIC DNA]</scope>
    <source>
        <strain evidence="1 2">SVXNc</strain>
    </source>
</reference>
<name>A0ABY8CJM5_9ARCH</name>
<keyword evidence="2" id="KW-1185">Reference proteome</keyword>
<evidence type="ECO:0000313" key="2">
    <source>
        <dbReference type="Proteomes" id="UP001218034"/>
    </source>
</evidence>
<gene>
    <name evidence="1" type="ORF">SVXNc_1087</name>
</gene>
<accession>A0ABY8CJM5</accession>
<dbReference type="EMBL" id="CP104395">
    <property type="protein sequence ID" value="WEL20078.1"/>
    <property type="molecule type" value="Genomic_DNA"/>
</dbReference>
<protein>
    <submittedName>
        <fullName evidence="1">Uncharacterized protein</fullName>
    </submittedName>
</protein>
<sequence length="1366" mass="153349">MKQKAVLAAILILVPTVQGLSLDKQEIDSSNRDIISAKTHHNSVVIASKDSIKKISASQNFTRDFSVRLNDLSLRRGYIMTVSKVTGNDAIILDFKDGETLYREDLGNWLDKGQIYRDDGNFVFLATSHSFIKVIEDGEVKNLDYPNRKRIKAINERLYDIDSDNKREGLLDTTKEEGFRKIEAFTLNGEVEWIYKVFSNHHADSRFVPPNKVLVDWKGKFALLHSSNGSEIWRKNVENVENDPVVLEDSFLYSNSTHLVWRDFSGEVMKSEKLDQKIDKLARNSERVLLAGFQGDKLSVFGMEGEKLSSVKIGDLKGEIDFYGNGDISVRTQRKVYRISVERDRSFNGRSFYGTGDSMLKALSLNRSSFVGSERSSFKDLSENKLVEATDSTVSEAYDYYNVSEKWYAGSREKSVYLGALAARNGAVLTFNKDEAERDFSDRSLEDIRERFEDVFEPNHLVLADLDSDSGVLAAHMAVKEGYMPIDYSQDVVRKSSAEKHNEVNGVKDVDSRIKDRFSEIGNNWKSISEGRYVSILEGPRKAYSDPVNLPLLSDGKDGDIFYSDMSYGNLDDDKKLEAAVGRYPESTSKASVLFHRSIRRDKGERAVVASEYLHKNWPVVLATLGGGVLNGNTAEEILEKEGYNTTHVVEHRADPVGLLINTAGGPAFLKGLDATQDKLEEYVVESSASMIKNGLVIVKGLEYAKGTLLVYMEFEWDEYGSDFEIDFPTEPTVEELQEFIFGLFPDKHEKLTEENLQKRLSEADVFYYSGIGNSREWKLPSNTNRIEGAYSKKELTPEEIPEMKDSIVFDSSTNGADRDAEIRQSLMKNGVSNYIGFSSVGYHSYSSVIANNFFKYGDTAGESFIEGVNSLRTSGFIYSPSSSYKPGVRKKMARSGMVYGNPETVKDPLEKPALNSTKNCKDRICTLEVSINPSPEKVGDSYRFNTSDYALKPFRPIVPLYSFSHHLPEGSEILQTEVSEEYHRESNISIPELKLLSNSGDFTNGSSEYTESPSKKHRVVTGDELNYVQAAQRVEDNDTLILDEAHLEVRYTSPVNVELVNRQGQLSATVYSSNNQNLTFVYSINGNESRFSRSIDGSENISLSSLEPRTYEAQIDVFNDRIRVSDAKSFRVKKDVKTYLFSPDIDAGAQRDIRAVIENPNGFEIAKSLSLELNGAASLALMENRTKEVTVPPNSSRTVKWAVLGVKEGNVTASLEDKNTSFKVEKSRDLNQLISTSKALKTVSGRQTKLKKHQEDDQTYLEIQNKEAKLKLSKGFGSYNSTLQTDSFRSEIRFKPEKQLYVLKTSSGSYSSVLSDGKSKSVAEGIDKQTAEKLLELTLKETQKFDKFLSFTADETKVSIGNQGF</sequence>
<organism evidence="1 2">
    <name type="scientific">Candidatus Nanohalococcus occultus</name>
    <dbReference type="NCBI Taxonomy" id="2978047"/>
    <lineage>
        <taxon>Archaea</taxon>
        <taxon>Candidatus Nanohalarchaeota</taxon>
        <taxon>Candidatus Nanohalarchaeota incertae sedis</taxon>
        <taxon>Candidatus Nanohalococcus</taxon>
    </lineage>
</organism>